<dbReference type="Pfam" id="PF01397">
    <property type="entry name" value="Terpene_synth"/>
    <property type="match status" value="2"/>
</dbReference>
<name>A0A2K3LRW9_TRIPR</name>
<dbReference type="EMBL" id="ASHM01039625">
    <property type="protein sequence ID" value="PNX81286.1"/>
    <property type="molecule type" value="Genomic_DNA"/>
</dbReference>
<evidence type="ECO:0000256" key="1">
    <source>
        <dbReference type="ARBA" id="ARBA00001946"/>
    </source>
</evidence>
<evidence type="ECO:0000256" key="2">
    <source>
        <dbReference type="ARBA" id="ARBA00023239"/>
    </source>
</evidence>
<protein>
    <submittedName>
        <fullName evidence="4">(-)-germacrene D synthase-like protein</fullName>
    </submittedName>
</protein>
<keyword evidence="2" id="KW-0456">Lyase</keyword>
<dbReference type="InterPro" id="IPR050148">
    <property type="entry name" value="Terpene_synthase-like"/>
</dbReference>
<feature type="domain" description="Terpene synthase N-terminal" evidence="3">
    <location>
        <begin position="14"/>
        <end position="81"/>
    </location>
</feature>
<accession>A0A2K3LRW9</accession>
<dbReference type="Proteomes" id="UP000236291">
    <property type="component" value="Unassembled WGS sequence"/>
</dbReference>
<sequence>MLLPINENARSPLREANLIDSIQRLGLYHHFEHEIGELLRQIHNNYVENGTITLNEDLHSIALVFRLLRQQGYHILTVILPDQKSDHDRRSSVPTPVKRRRLCTCRCSDAQVTPSAGPRSLMTLMTIKWLTENGWKTMMNSKCSSFQWSGVTIREDVFKKFKNEQGNFKETLIGDVEGMISLYEATHMRIHGEDILDEALSFTSLNLKMMATQLNPSLATKVNHSLKRPLFKNLPRLVARHYISNYEKDSSHDATLLLLAKLDFNLLQKQHQKEIGNIS</sequence>
<dbReference type="Gene3D" id="1.50.10.130">
    <property type="entry name" value="Terpene synthase, N-terminal domain"/>
    <property type="match status" value="2"/>
</dbReference>
<evidence type="ECO:0000313" key="5">
    <source>
        <dbReference type="Proteomes" id="UP000236291"/>
    </source>
</evidence>
<evidence type="ECO:0000259" key="3">
    <source>
        <dbReference type="Pfam" id="PF01397"/>
    </source>
</evidence>
<dbReference type="InterPro" id="IPR001906">
    <property type="entry name" value="Terpene_synth_N"/>
</dbReference>
<gene>
    <name evidence="4" type="ORF">L195_g037304</name>
</gene>
<feature type="non-terminal residue" evidence="4">
    <location>
        <position position="279"/>
    </location>
</feature>
<dbReference type="ExpressionAtlas" id="A0A2K3LRW9">
    <property type="expression patterns" value="baseline"/>
</dbReference>
<reference evidence="4 5" key="2">
    <citation type="journal article" date="2017" name="Front. Plant Sci.">
        <title>Gene Classification and Mining of Molecular Markers Useful in Red Clover (Trifolium pratense) Breeding.</title>
        <authorList>
            <person name="Istvanek J."/>
            <person name="Dluhosova J."/>
            <person name="Dluhos P."/>
            <person name="Patkova L."/>
            <person name="Nedelnik J."/>
            <person name="Repkova J."/>
        </authorList>
    </citation>
    <scope>NUCLEOTIDE SEQUENCE [LARGE SCALE GENOMIC DNA]</scope>
    <source>
        <strain evidence="5">cv. Tatra</strain>
        <tissue evidence="4">Young leaves</tissue>
    </source>
</reference>
<evidence type="ECO:0000313" key="4">
    <source>
        <dbReference type="EMBL" id="PNX81286.1"/>
    </source>
</evidence>
<dbReference type="PANTHER" id="PTHR31225">
    <property type="entry name" value="OS04G0344100 PROTEIN-RELATED"/>
    <property type="match status" value="1"/>
</dbReference>
<dbReference type="SUPFAM" id="SSF48239">
    <property type="entry name" value="Terpenoid cyclases/Protein prenyltransferases"/>
    <property type="match status" value="2"/>
</dbReference>
<organism evidence="4 5">
    <name type="scientific">Trifolium pratense</name>
    <name type="common">Red clover</name>
    <dbReference type="NCBI Taxonomy" id="57577"/>
    <lineage>
        <taxon>Eukaryota</taxon>
        <taxon>Viridiplantae</taxon>
        <taxon>Streptophyta</taxon>
        <taxon>Embryophyta</taxon>
        <taxon>Tracheophyta</taxon>
        <taxon>Spermatophyta</taxon>
        <taxon>Magnoliopsida</taxon>
        <taxon>eudicotyledons</taxon>
        <taxon>Gunneridae</taxon>
        <taxon>Pentapetalae</taxon>
        <taxon>rosids</taxon>
        <taxon>fabids</taxon>
        <taxon>Fabales</taxon>
        <taxon>Fabaceae</taxon>
        <taxon>Papilionoideae</taxon>
        <taxon>50 kb inversion clade</taxon>
        <taxon>NPAAA clade</taxon>
        <taxon>Hologalegina</taxon>
        <taxon>IRL clade</taxon>
        <taxon>Trifolieae</taxon>
        <taxon>Trifolium</taxon>
    </lineage>
</organism>
<reference evidence="4 5" key="1">
    <citation type="journal article" date="2014" name="Am. J. Bot.">
        <title>Genome assembly and annotation for red clover (Trifolium pratense; Fabaceae).</title>
        <authorList>
            <person name="Istvanek J."/>
            <person name="Jaros M."/>
            <person name="Krenek A."/>
            <person name="Repkova J."/>
        </authorList>
    </citation>
    <scope>NUCLEOTIDE SEQUENCE [LARGE SCALE GENOMIC DNA]</scope>
    <source>
        <strain evidence="5">cv. Tatra</strain>
        <tissue evidence="4">Young leaves</tissue>
    </source>
</reference>
<feature type="domain" description="Terpene synthase N-terminal" evidence="3">
    <location>
        <begin position="149"/>
        <end position="226"/>
    </location>
</feature>
<comment type="cofactor">
    <cofactor evidence="1">
        <name>Mg(2+)</name>
        <dbReference type="ChEBI" id="CHEBI:18420"/>
    </cofactor>
</comment>
<dbReference type="AlphaFoldDB" id="A0A2K3LRW9"/>
<dbReference type="InterPro" id="IPR036965">
    <property type="entry name" value="Terpene_synth_N_sf"/>
</dbReference>
<dbReference type="PANTHER" id="PTHR31225:SF221">
    <property type="entry name" value="(-)-GERMACRENE D SYNTHASE"/>
    <property type="match status" value="1"/>
</dbReference>
<dbReference type="GO" id="GO:0016114">
    <property type="term" value="P:terpenoid biosynthetic process"/>
    <property type="evidence" value="ECO:0007669"/>
    <property type="project" value="InterPro"/>
</dbReference>
<dbReference type="InterPro" id="IPR008930">
    <property type="entry name" value="Terpenoid_cyclase/PrenylTrfase"/>
</dbReference>
<proteinExistence type="predicted"/>
<comment type="caution">
    <text evidence="4">The sequence shown here is derived from an EMBL/GenBank/DDBJ whole genome shotgun (WGS) entry which is preliminary data.</text>
</comment>
<dbReference type="GO" id="GO:0010333">
    <property type="term" value="F:terpene synthase activity"/>
    <property type="evidence" value="ECO:0007669"/>
    <property type="project" value="InterPro"/>
</dbReference>
<dbReference type="STRING" id="57577.A0A2K3LRW9"/>